<dbReference type="SUPFAM" id="SSF56935">
    <property type="entry name" value="Porins"/>
    <property type="match status" value="1"/>
</dbReference>
<organism evidence="18 19">
    <name type="scientific">Methylomonas subterranea</name>
    <dbReference type="NCBI Taxonomy" id="2952225"/>
    <lineage>
        <taxon>Bacteria</taxon>
        <taxon>Pseudomonadati</taxon>
        <taxon>Pseudomonadota</taxon>
        <taxon>Gammaproteobacteria</taxon>
        <taxon>Methylococcales</taxon>
        <taxon>Methylococcaceae</taxon>
        <taxon>Methylomonas</taxon>
    </lineage>
</organism>
<dbReference type="RefSeq" id="WP_256602743.1">
    <property type="nucleotide sequence ID" value="NZ_JANIBJ010000021.1"/>
</dbReference>
<dbReference type="PANTHER" id="PTHR32552:SF89">
    <property type="entry name" value="CATECHOLATE SIDEROPHORE RECEPTOR FIU"/>
    <property type="match status" value="1"/>
</dbReference>
<dbReference type="PROSITE" id="PS01156">
    <property type="entry name" value="TONB_DEPENDENT_REC_2"/>
    <property type="match status" value="1"/>
</dbReference>
<dbReference type="Gene3D" id="2.170.130.10">
    <property type="entry name" value="TonB-dependent receptor, plug domain"/>
    <property type="match status" value="1"/>
</dbReference>
<reference evidence="18 19" key="1">
    <citation type="submission" date="2022-07" db="EMBL/GenBank/DDBJ databases">
        <title>Methylomonas rivi sp. nov., Methylomonas rosea sp. nov., Methylomonas aureus sp. nov. and Methylomonas subterranea sp. nov., four novel methanotrophs isolated from a freshwater creek and the deep terrestrial subsurface.</title>
        <authorList>
            <person name="Abin C."/>
            <person name="Sankaranarayanan K."/>
            <person name="Garner C."/>
            <person name="Sindelar R."/>
            <person name="Kotary K."/>
            <person name="Garner R."/>
            <person name="Barclay S."/>
            <person name="Lawson P."/>
            <person name="Krumholz L."/>
        </authorList>
    </citation>
    <scope>NUCLEOTIDE SEQUENCE [LARGE SCALE GENOMIC DNA]</scope>
    <source>
        <strain evidence="18 19">SURF-2</strain>
    </source>
</reference>
<evidence type="ECO:0000256" key="14">
    <source>
        <dbReference type="RuleBase" id="RU003357"/>
    </source>
</evidence>
<dbReference type="CDD" id="cd01347">
    <property type="entry name" value="ligand_gated_channel"/>
    <property type="match status" value="1"/>
</dbReference>
<dbReference type="InterPro" id="IPR012910">
    <property type="entry name" value="Plug_dom"/>
</dbReference>
<evidence type="ECO:0000256" key="8">
    <source>
        <dbReference type="ARBA" id="ARBA00023065"/>
    </source>
</evidence>
<dbReference type="Pfam" id="PF07715">
    <property type="entry name" value="Plug"/>
    <property type="match status" value="1"/>
</dbReference>
<keyword evidence="9 14" id="KW-0798">TonB box</keyword>
<keyword evidence="3 12" id="KW-1134">Transmembrane beta strand</keyword>
<dbReference type="EMBL" id="JANIBJ010000021">
    <property type="protein sequence ID" value="MCQ8104907.1"/>
    <property type="molecule type" value="Genomic_DNA"/>
</dbReference>
<keyword evidence="19" id="KW-1185">Reference proteome</keyword>
<keyword evidence="2 12" id="KW-0813">Transport</keyword>
<dbReference type="InterPro" id="IPR039426">
    <property type="entry name" value="TonB-dep_rcpt-like"/>
</dbReference>
<evidence type="ECO:0000256" key="9">
    <source>
        <dbReference type="ARBA" id="ARBA00023077"/>
    </source>
</evidence>
<protein>
    <submittedName>
        <fullName evidence="18">TonB-dependent receptor</fullName>
    </submittedName>
</protein>
<keyword evidence="18" id="KW-0675">Receptor</keyword>
<comment type="similarity">
    <text evidence="12 14">Belongs to the TonB-dependent receptor family.</text>
</comment>
<keyword evidence="6 15" id="KW-0732">Signal</keyword>
<sequence length="779" mass="86616">MNKSVCRPLHPYPWFALRFLLAWAAPVTADEVTVLDKMTVEGTSVPGNGMLAPSNSTRAGSVITRQAIEQKNVQNNVYQAMDLVPGVNTYSFDASGLFGGNIRMRGFNSDQIGVSIDGAPINDAGNFAVYPSELVDLENLEQIEVIQGGNGSDAPMTGAVGGSIGMRTSNPTDQARFRVQQSYGAFNAYKTFLRADTGYLADKRFKAFLSVSKAETDKFKGYGGADREHLDFKGVLNLSPGNSITGGILYNELFNHNFRTLTKQEIEKLGRDADFGMVPPQHLPAVNGSAQNERTANSALLANENYYNLSLNPYRNYLATLQGRFELLPNLKLDIDPYYNYGYGTGGNQLRTLVEGNNAIRAGDINGDGDTLDTVMVYSGFLTETDRPGVTARLHSQLANHKLMAGYWFDYSYHRRTMPAVRFDAAGNAADPWLEDASQFILRRDGSVYQNRNMLTKTSSQSFFAQDDIGFLNNDLLVSLGFRYTSVQRDFYNYASESFAGDYNEKARYARPLPNVGLRYQLTDRQQLFASRAENFKAPPDSVYYGLVSGSKRRSVNVKEEVSTNWELGYRYYRNDLSLTATLFYIDYRDRIASSFDQINVITTNHNVGDSTTKGVELASAWRFLPEWCVYATFSYTDSRIEQNLQTGESSFENTGGKTFPDVPKFLAGAVLQYRNGPWSADLSAKYTGHRYSTLVNDESLSAYTLVNFDASYRFPSSGWFHDPMVKFNVYNLLDEDYLSLNALSGSSFTTRALGTGGRAPTYFVGAPRSFGVTLSADF</sequence>
<dbReference type="InterPro" id="IPR036942">
    <property type="entry name" value="Beta-barrel_TonB_sf"/>
</dbReference>
<feature type="domain" description="TonB-dependent receptor plug" evidence="17">
    <location>
        <begin position="55"/>
        <end position="161"/>
    </location>
</feature>
<evidence type="ECO:0000256" key="12">
    <source>
        <dbReference type="PROSITE-ProRule" id="PRU01360"/>
    </source>
</evidence>
<dbReference type="InterPro" id="IPR010917">
    <property type="entry name" value="TonB_rcpt_CS"/>
</dbReference>
<feature type="signal peptide" evidence="15">
    <location>
        <begin position="1"/>
        <end position="29"/>
    </location>
</feature>
<dbReference type="PANTHER" id="PTHR32552">
    <property type="entry name" value="FERRICHROME IRON RECEPTOR-RELATED"/>
    <property type="match status" value="1"/>
</dbReference>
<evidence type="ECO:0000256" key="6">
    <source>
        <dbReference type="ARBA" id="ARBA00022729"/>
    </source>
</evidence>
<evidence type="ECO:0000256" key="13">
    <source>
        <dbReference type="PROSITE-ProRule" id="PRU10144"/>
    </source>
</evidence>
<evidence type="ECO:0000313" key="19">
    <source>
        <dbReference type="Proteomes" id="UP001524499"/>
    </source>
</evidence>
<comment type="subcellular location">
    <subcellularLocation>
        <location evidence="1 12">Cell outer membrane</location>
        <topology evidence="1 12">Multi-pass membrane protein</topology>
    </subcellularLocation>
</comment>
<feature type="domain" description="TonB-dependent receptor-like beta-barrel" evidence="16">
    <location>
        <begin position="287"/>
        <end position="733"/>
    </location>
</feature>
<evidence type="ECO:0000256" key="3">
    <source>
        <dbReference type="ARBA" id="ARBA00022452"/>
    </source>
</evidence>
<evidence type="ECO:0000256" key="5">
    <source>
        <dbReference type="ARBA" id="ARBA00022692"/>
    </source>
</evidence>
<keyword evidence="7" id="KW-0408">Iron</keyword>
<evidence type="ECO:0000256" key="2">
    <source>
        <dbReference type="ARBA" id="ARBA00022448"/>
    </source>
</evidence>
<name>A0ABT1THI3_9GAMM</name>
<keyword evidence="8" id="KW-0406">Ion transport</keyword>
<dbReference type="Gene3D" id="2.40.170.20">
    <property type="entry name" value="TonB-dependent receptor, beta-barrel domain"/>
    <property type="match status" value="1"/>
</dbReference>
<comment type="caution">
    <text evidence="18">The sequence shown here is derived from an EMBL/GenBank/DDBJ whole genome shotgun (WGS) entry which is preliminary data.</text>
</comment>
<evidence type="ECO:0000259" key="17">
    <source>
        <dbReference type="Pfam" id="PF07715"/>
    </source>
</evidence>
<dbReference type="InterPro" id="IPR037066">
    <property type="entry name" value="Plug_dom_sf"/>
</dbReference>
<proteinExistence type="inferred from homology"/>
<dbReference type="Pfam" id="PF00593">
    <property type="entry name" value="TonB_dep_Rec_b-barrel"/>
    <property type="match status" value="1"/>
</dbReference>
<feature type="chain" id="PRO_5046663140" evidence="15">
    <location>
        <begin position="30"/>
        <end position="779"/>
    </location>
</feature>
<accession>A0ABT1THI3</accession>
<keyword evidence="10 12" id="KW-0472">Membrane</keyword>
<evidence type="ECO:0000259" key="16">
    <source>
        <dbReference type="Pfam" id="PF00593"/>
    </source>
</evidence>
<keyword evidence="5 12" id="KW-0812">Transmembrane</keyword>
<dbReference type="Proteomes" id="UP001524499">
    <property type="component" value="Unassembled WGS sequence"/>
</dbReference>
<evidence type="ECO:0000313" key="18">
    <source>
        <dbReference type="EMBL" id="MCQ8104907.1"/>
    </source>
</evidence>
<dbReference type="PROSITE" id="PS52016">
    <property type="entry name" value="TONB_DEPENDENT_REC_3"/>
    <property type="match status" value="1"/>
</dbReference>
<evidence type="ECO:0000256" key="7">
    <source>
        <dbReference type="ARBA" id="ARBA00023004"/>
    </source>
</evidence>
<feature type="short sequence motif" description="TonB C-terminal box" evidence="13">
    <location>
        <begin position="762"/>
        <end position="779"/>
    </location>
</feature>
<keyword evidence="11 12" id="KW-0998">Cell outer membrane</keyword>
<evidence type="ECO:0000256" key="15">
    <source>
        <dbReference type="SAM" id="SignalP"/>
    </source>
</evidence>
<evidence type="ECO:0000256" key="11">
    <source>
        <dbReference type="ARBA" id="ARBA00023237"/>
    </source>
</evidence>
<evidence type="ECO:0000256" key="4">
    <source>
        <dbReference type="ARBA" id="ARBA00022496"/>
    </source>
</evidence>
<evidence type="ECO:0000256" key="10">
    <source>
        <dbReference type="ARBA" id="ARBA00023136"/>
    </source>
</evidence>
<evidence type="ECO:0000256" key="1">
    <source>
        <dbReference type="ARBA" id="ARBA00004571"/>
    </source>
</evidence>
<gene>
    <name evidence="18" type="ORF">NP590_12400</name>
</gene>
<dbReference type="InterPro" id="IPR000531">
    <property type="entry name" value="Beta-barrel_TonB"/>
</dbReference>
<keyword evidence="4" id="KW-0410">Iron transport</keyword>